<feature type="transmembrane region" description="Helical" evidence="10">
    <location>
        <begin position="123"/>
        <end position="147"/>
    </location>
</feature>
<dbReference type="Gene3D" id="3.30.565.10">
    <property type="entry name" value="Histidine kinase-like ATPase, C-terminal domain"/>
    <property type="match status" value="1"/>
</dbReference>
<evidence type="ECO:0000256" key="2">
    <source>
        <dbReference type="ARBA" id="ARBA00004370"/>
    </source>
</evidence>
<evidence type="ECO:0000259" key="11">
    <source>
        <dbReference type="PROSITE" id="PS50109"/>
    </source>
</evidence>
<reference evidence="13" key="1">
    <citation type="submission" date="2023-07" db="EMBL/GenBank/DDBJ databases">
        <title>Marinobacter sp. chi1 genome sequencing and assembly.</title>
        <authorList>
            <person name="Park S."/>
        </authorList>
    </citation>
    <scope>NUCLEOTIDE SEQUENCE</scope>
    <source>
        <strain evidence="13">Chi1</strain>
    </source>
</reference>
<evidence type="ECO:0000256" key="1">
    <source>
        <dbReference type="ARBA" id="ARBA00000085"/>
    </source>
</evidence>
<protein>
    <recommendedName>
        <fullName evidence="3">histidine kinase</fullName>
        <ecNumber evidence="3">2.7.13.3</ecNumber>
    </recommendedName>
</protein>
<keyword evidence="9" id="KW-0902">Two-component regulatory system</keyword>
<dbReference type="PANTHER" id="PTHR45436">
    <property type="entry name" value="SENSOR HISTIDINE KINASE YKOH"/>
    <property type="match status" value="1"/>
</dbReference>
<evidence type="ECO:0000259" key="12">
    <source>
        <dbReference type="PROSITE" id="PS50885"/>
    </source>
</evidence>
<evidence type="ECO:0000256" key="9">
    <source>
        <dbReference type="ARBA" id="ARBA00023012"/>
    </source>
</evidence>
<comment type="catalytic activity">
    <reaction evidence="1">
        <text>ATP + protein L-histidine = ADP + protein N-phospho-L-histidine.</text>
        <dbReference type="EC" id="2.7.13.3"/>
    </reaction>
</comment>
<dbReference type="PANTHER" id="PTHR45436:SF16">
    <property type="entry name" value="HISTIDINE KINASE"/>
    <property type="match status" value="1"/>
</dbReference>
<dbReference type="Proteomes" id="UP001168640">
    <property type="component" value="Unassembled WGS sequence"/>
</dbReference>
<dbReference type="SMART" id="SM00388">
    <property type="entry name" value="HisKA"/>
    <property type="match status" value="1"/>
</dbReference>
<feature type="domain" description="Histidine kinase" evidence="11">
    <location>
        <begin position="215"/>
        <end position="410"/>
    </location>
</feature>
<comment type="caution">
    <text evidence="13">The sequence shown here is derived from an EMBL/GenBank/DDBJ whole genome shotgun (WGS) entry which is preliminary data.</text>
</comment>
<dbReference type="InterPro" id="IPR036890">
    <property type="entry name" value="HATPase_C_sf"/>
</dbReference>
<dbReference type="Gene3D" id="6.10.340.10">
    <property type="match status" value="1"/>
</dbReference>
<dbReference type="InterPro" id="IPR050428">
    <property type="entry name" value="TCS_sensor_his_kinase"/>
</dbReference>
<dbReference type="InterPro" id="IPR005467">
    <property type="entry name" value="His_kinase_dom"/>
</dbReference>
<dbReference type="Pfam" id="PF00512">
    <property type="entry name" value="HisKA"/>
    <property type="match status" value="1"/>
</dbReference>
<proteinExistence type="predicted"/>
<feature type="domain" description="HAMP" evidence="12">
    <location>
        <begin position="149"/>
        <end position="207"/>
    </location>
</feature>
<evidence type="ECO:0000256" key="6">
    <source>
        <dbReference type="ARBA" id="ARBA00022692"/>
    </source>
</evidence>
<dbReference type="InterPro" id="IPR003594">
    <property type="entry name" value="HATPase_dom"/>
</dbReference>
<sequence length="410" mass="45789">MYRHSLRTRVAIAFAMCVAVLSVAWGFAFFGAIKLTEDRVLQQQLQRAAKSYPSMPMDLRGYDDIGSLPESLRGLAQTNPSEGLYEFEEKELHVAVVPTDNEQRRGFVVFDVAGIEAASSEDWWWLLFIAGAVAALAALGFGLGIIVMRKAVAPVVQLASAVADINPEQLTAEDHKRIEAKRFGDDEVGVLARTIEKTFERISAFVERERYFTSSASHELRTPITVITGALELLEQSDLPATDVKALNRVKRATLDMRTTIEMFLCLARETDDGLYDEEFSVMPLVSKAIDQQRYLLSRKSLDVEIEELAKPNVKGHPQAFFIAVNNLVRNAFEHTLNAQGSITIRIKEHELLVTNQVNGDAHERQTPAMESQSHGYGLGLGIVQRLCERNGWSFSLLADEKHVVARLSW</sequence>
<keyword evidence="8 10" id="KW-1133">Transmembrane helix</keyword>
<evidence type="ECO:0000313" key="14">
    <source>
        <dbReference type="Proteomes" id="UP001168640"/>
    </source>
</evidence>
<evidence type="ECO:0000256" key="8">
    <source>
        <dbReference type="ARBA" id="ARBA00022989"/>
    </source>
</evidence>
<dbReference type="InterPro" id="IPR003660">
    <property type="entry name" value="HAMP_dom"/>
</dbReference>
<gene>
    <name evidence="13" type="ORF">QVZ43_10475</name>
</gene>
<keyword evidence="10" id="KW-0472">Membrane</keyword>
<dbReference type="InterPro" id="IPR036097">
    <property type="entry name" value="HisK_dim/P_sf"/>
</dbReference>
<dbReference type="Pfam" id="PF02518">
    <property type="entry name" value="HATPase_c"/>
    <property type="match status" value="1"/>
</dbReference>
<dbReference type="SUPFAM" id="SSF55874">
    <property type="entry name" value="ATPase domain of HSP90 chaperone/DNA topoisomerase II/histidine kinase"/>
    <property type="match status" value="1"/>
</dbReference>
<feature type="transmembrane region" description="Helical" evidence="10">
    <location>
        <begin position="12"/>
        <end position="33"/>
    </location>
</feature>
<dbReference type="PROSITE" id="PS50109">
    <property type="entry name" value="HIS_KIN"/>
    <property type="match status" value="1"/>
</dbReference>
<dbReference type="RefSeq" id="WP_302909894.1">
    <property type="nucleotide sequence ID" value="NZ_JAUMIS010000002.1"/>
</dbReference>
<keyword evidence="14" id="KW-1185">Reference proteome</keyword>
<evidence type="ECO:0000256" key="7">
    <source>
        <dbReference type="ARBA" id="ARBA00022777"/>
    </source>
</evidence>
<dbReference type="CDD" id="cd00082">
    <property type="entry name" value="HisKA"/>
    <property type="match status" value="1"/>
</dbReference>
<evidence type="ECO:0000256" key="10">
    <source>
        <dbReference type="SAM" id="Phobius"/>
    </source>
</evidence>
<dbReference type="EMBL" id="JAUMIS010000002">
    <property type="protein sequence ID" value="MDO3722147.1"/>
    <property type="molecule type" value="Genomic_DNA"/>
</dbReference>
<evidence type="ECO:0000256" key="4">
    <source>
        <dbReference type="ARBA" id="ARBA00022553"/>
    </source>
</evidence>
<evidence type="ECO:0000256" key="3">
    <source>
        <dbReference type="ARBA" id="ARBA00012438"/>
    </source>
</evidence>
<evidence type="ECO:0000313" key="13">
    <source>
        <dbReference type="EMBL" id="MDO3722147.1"/>
    </source>
</evidence>
<keyword evidence="5" id="KW-0808">Transferase</keyword>
<dbReference type="SUPFAM" id="SSF47384">
    <property type="entry name" value="Homodimeric domain of signal transducing histidine kinase"/>
    <property type="match status" value="1"/>
</dbReference>
<organism evidence="13 14">
    <name type="scientific">Marinobacter suaedae</name>
    <dbReference type="NCBI Taxonomy" id="3057675"/>
    <lineage>
        <taxon>Bacteria</taxon>
        <taxon>Pseudomonadati</taxon>
        <taxon>Pseudomonadota</taxon>
        <taxon>Gammaproteobacteria</taxon>
        <taxon>Pseudomonadales</taxon>
        <taxon>Marinobacteraceae</taxon>
        <taxon>Marinobacter</taxon>
    </lineage>
</organism>
<evidence type="ECO:0000256" key="5">
    <source>
        <dbReference type="ARBA" id="ARBA00022679"/>
    </source>
</evidence>
<keyword evidence="4" id="KW-0597">Phosphoprotein</keyword>
<comment type="subcellular location">
    <subcellularLocation>
        <location evidence="2">Membrane</location>
    </subcellularLocation>
</comment>
<keyword evidence="6 10" id="KW-0812">Transmembrane</keyword>
<dbReference type="GO" id="GO:0016301">
    <property type="term" value="F:kinase activity"/>
    <property type="evidence" value="ECO:0007669"/>
    <property type="project" value="UniProtKB-KW"/>
</dbReference>
<dbReference type="PROSITE" id="PS50885">
    <property type="entry name" value="HAMP"/>
    <property type="match status" value="1"/>
</dbReference>
<dbReference type="InterPro" id="IPR003661">
    <property type="entry name" value="HisK_dim/P_dom"/>
</dbReference>
<name>A0ABT8W1L9_9GAMM</name>
<dbReference type="EC" id="2.7.13.3" evidence="3"/>
<accession>A0ABT8W1L9</accession>
<dbReference type="Gene3D" id="1.10.287.130">
    <property type="match status" value="1"/>
</dbReference>
<keyword evidence="7 13" id="KW-0418">Kinase</keyword>